<organism evidence="4 5">
    <name type="scientific">Nepenthes gracilis</name>
    <name type="common">Slender pitcher plant</name>
    <dbReference type="NCBI Taxonomy" id="150966"/>
    <lineage>
        <taxon>Eukaryota</taxon>
        <taxon>Viridiplantae</taxon>
        <taxon>Streptophyta</taxon>
        <taxon>Embryophyta</taxon>
        <taxon>Tracheophyta</taxon>
        <taxon>Spermatophyta</taxon>
        <taxon>Magnoliopsida</taxon>
        <taxon>eudicotyledons</taxon>
        <taxon>Gunneridae</taxon>
        <taxon>Pentapetalae</taxon>
        <taxon>Caryophyllales</taxon>
        <taxon>Nepenthaceae</taxon>
        <taxon>Nepenthes</taxon>
    </lineage>
</organism>
<dbReference type="Proteomes" id="UP001279734">
    <property type="component" value="Unassembled WGS sequence"/>
</dbReference>
<comment type="similarity">
    <text evidence="1 2">Belongs to the endosulfine family.</text>
</comment>
<dbReference type="InterPro" id="IPR006760">
    <property type="entry name" value="Endosulphine"/>
</dbReference>
<dbReference type="AlphaFoldDB" id="A0AAD3TBI9"/>
<comment type="caution">
    <text evidence="4">The sequence shown here is derived from an EMBL/GenBank/DDBJ whole genome shotgun (WGS) entry which is preliminary data.</text>
</comment>
<accession>A0AAD3TBI9</accession>
<evidence type="ECO:0000256" key="1">
    <source>
        <dbReference type="ARBA" id="ARBA00010520"/>
    </source>
</evidence>
<dbReference type="GO" id="GO:0004864">
    <property type="term" value="F:protein phosphatase inhibitor activity"/>
    <property type="evidence" value="ECO:0007669"/>
    <property type="project" value="TreeGrafter"/>
</dbReference>
<protein>
    <recommendedName>
        <fullName evidence="6">cAMP-regulated phosphoprotein 19-related protein</fullName>
    </recommendedName>
</protein>
<feature type="region of interest" description="Disordered" evidence="3">
    <location>
        <begin position="53"/>
        <end position="77"/>
    </location>
</feature>
<feature type="compositionally biased region" description="Basic and acidic residues" evidence="3">
    <location>
        <begin position="60"/>
        <end position="69"/>
    </location>
</feature>
<dbReference type="PANTHER" id="PTHR10358:SF6">
    <property type="entry name" value="ENDOSULFINE, ISOFORM A"/>
    <property type="match status" value="1"/>
</dbReference>
<feature type="region of interest" description="Disordered" evidence="3">
    <location>
        <begin position="138"/>
        <end position="211"/>
    </location>
</feature>
<sequence>MILPDGFNFLMRHNVGAVLKFFKNYFPAICPSTETPTVPAVFSGEFSIRSNKMSGTANDNVKEQDHVDNAPEGSVGDELHVQETGHSNKDDENLVLSVQQEDEIIKKKYGGILPKKPPLISKDHEHAFFDSADWALGKQGAQKPKGPLESLRPKLQPTPQHPARSRHSLHAPGNGEDVACRASAPSEGGRSCSGDDSTSITSSDDDQSHHN</sequence>
<proteinExistence type="inferred from homology"/>
<evidence type="ECO:0000313" key="5">
    <source>
        <dbReference type="Proteomes" id="UP001279734"/>
    </source>
</evidence>
<dbReference type="Pfam" id="PF04667">
    <property type="entry name" value="Endosulfine"/>
    <property type="match status" value="1"/>
</dbReference>
<dbReference type="GO" id="GO:0005737">
    <property type="term" value="C:cytoplasm"/>
    <property type="evidence" value="ECO:0007669"/>
    <property type="project" value="TreeGrafter"/>
</dbReference>
<gene>
    <name evidence="4" type="ORF">Nepgr_027996</name>
</gene>
<reference evidence="4" key="1">
    <citation type="submission" date="2023-05" db="EMBL/GenBank/DDBJ databases">
        <title>Nepenthes gracilis genome sequencing.</title>
        <authorList>
            <person name="Fukushima K."/>
        </authorList>
    </citation>
    <scope>NUCLEOTIDE SEQUENCE</scope>
    <source>
        <strain evidence="4">SING2019-196</strain>
    </source>
</reference>
<dbReference type="PANTHER" id="PTHR10358">
    <property type="entry name" value="ENDOSULFINE"/>
    <property type="match status" value="1"/>
</dbReference>
<name>A0AAD3TBI9_NEPGR</name>
<keyword evidence="5" id="KW-1185">Reference proteome</keyword>
<evidence type="ECO:0000313" key="4">
    <source>
        <dbReference type="EMBL" id="GMH26153.1"/>
    </source>
</evidence>
<evidence type="ECO:0000256" key="3">
    <source>
        <dbReference type="SAM" id="MobiDB-lite"/>
    </source>
</evidence>
<dbReference type="EMBL" id="BSYO01000030">
    <property type="protein sequence ID" value="GMH26153.1"/>
    <property type="molecule type" value="Genomic_DNA"/>
</dbReference>
<feature type="compositionally biased region" description="Low complexity" evidence="3">
    <location>
        <begin position="192"/>
        <end position="202"/>
    </location>
</feature>
<evidence type="ECO:0000256" key="2">
    <source>
        <dbReference type="RuleBase" id="RU363120"/>
    </source>
</evidence>
<evidence type="ECO:0008006" key="6">
    <source>
        <dbReference type="Google" id="ProtNLM"/>
    </source>
</evidence>